<organism evidence="18 19">
    <name type="scientific">Tripterygium wilfordii</name>
    <name type="common">Thunder God vine</name>
    <dbReference type="NCBI Taxonomy" id="458696"/>
    <lineage>
        <taxon>Eukaryota</taxon>
        <taxon>Viridiplantae</taxon>
        <taxon>Streptophyta</taxon>
        <taxon>Embryophyta</taxon>
        <taxon>Tracheophyta</taxon>
        <taxon>Spermatophyta</taxon>
        <taxon>Magnoliopsida</taxon>
        <taxon>eudicotyledons</taxon>
        <taxon>Gunneridae</taxon>
        <taxon>Pentapetalae</taxon>
        <taxon>rosids</taxon>
        <taxon>fabids</taxon>
        <taxon>Celastrales</taxon>
        <taxon>Celastraceae</taxon>
        <taxon>Tripterygium</taxon>
    </lineage>
</organism>
<dbReference type="Pfam" id="PF13639">
    <property type="entry name" value="zf-RING_2"/>
    <property type="match status" value="1"/>
</dbReference>
<dbReference type="Proteomes" id="UP000593562">
    <property type="component" value="Unassembled WGS sequence"/>
</dbReference>
<feature type="region of interest" description="Disordered" evidence="15">
    <location>
        <begin position="219"/>
        <end position="248"/>
    </location>
</feature>
<gene>
    <name evidence="18" type="ORF">HS088_TW01G00290</name>
</gene>
<dbReference type="AlphaFoldDB" id="A0A7J7E1H6"/>
<evidence type="ECO:0000256" key="16">
    <source>
        <dbReference type="SAM" id="Phobius"/>
    </source>
</evidence>
<comment type="caution">
    <text evidence="18">The sequence shown here is derived from an EMBL/GenBank/DDBJ whole genome shotgun (WGS) entry which is preliminary data.</text>
</comment>
<sequence>MDHVSRSFMTHESLPISPITSPRNTIFGTHMHSSGASFPIIAIAIIGILATGFLLVSYYIFVIKCCLNWHRIDLLRRFSLSRNRGNEETSMVYSPAVETRGLDEAVIRSIPVFQYKKGEKNRDFCCECAVCLNEFQDNEKLRIIPNCKHVFHIDCIDVWLQNNANCPLCRTSIPSTIRFQLDQIIIPTSAPEEQSPCSGILIGGDEEFVVIELGNHIHTPSEAQERNTSSDLSGSSISPPSRKKEQRVLPTKLLHKKVTSMGDECIDIRNKDEQFAIQPIRRSFSMDSSADRLLFLSIQEIARESNQVSEVKSPVEGCSSRARTTCFSFSHGRGSRNAVLPVHLKP</sequence>
<comment type="pathway">
    <text evidence="3">Protein modification; protein ubiquitination.</text>
</comment>
<evidence type="ECO:0000256" key="14">
    <source>
        <dbReference type="PROSITE-ProRule" id="PRU00175"/>
    </source>
</evidence>
<proteinExistence type="inferred from homology"/>
<keyword evidence="11 16" id="KW-1133">Transmembrane helix</keyword>
<dbReference type="GO" id="GO:0016020">
    <property type="term" value="C:membrane"/>
    <property type="evidence" value="ECO:0007669"/>
    <property type="project" value="UniProtKB-SubCell"/>
</dbReference>
<keyword evidence="8 14" id="KW-0863">Zinc-finger</keyword>
<evidence type="ECO:0000256" key="15">
    <source>
        <dbReference type="SAM" id="MobiDB-lite"/>
    </source>
</evidence>
<dbReference type="EMBL" id="JAAARO010000001">
    <property type="protein sequence ID" value="KAF5752381.1"/>
    <property type="molecule type" value="Genomic_DNA"/>
</dbReference>
<feature type="transmembrane region" description="Helical" evidence="16">
    <location>
        <begin position="40"/>
        <end position="61"/>
    </location>
</feature>
<evidence type="ECO:0000256" key="7">
    <source>
        <dbReference type="ARBA" id="ARBA00022723"/>
    </source>
</evidence>
<feature type="domain" description="RING-type" evidence="17">
    <location>
        <begin position="128"/>
        <end position="170"/>
    </location>
</feature>
<evidence type="ECO:0000256" key="13">
    <source>
        <dbReference type="ARBA" id="ARBA00024209"/>
    </source>
</evidence>
<evidence type="ECO:0000256" key="3">
    <source>
        <dbReference type="ARBA" id="ARBA00004906"/>
    </source>
</evidence>
<keyword evidence="10" id="KW-0862">Zinc</keyword>
<evidence type="ECO:0000256" key="4">
    <source>
        <dbReference type="ARBA" id="ARBA00012483"/>
    </source>
</evidence>
<dbReference type="PANTHER" id="PTHR46913">
    <property type="entry name" value="RING-H2 FINGER PROTEIN ATL16"/>
    <property type="match status" value="1"/>
</dbReference>
<accession>A0A7J7E1H6</accession>
<evidence type="ECO:0000256" key="12">
    <source>
        <dbReference type="ARBA" id="ARBA00023136"/>
    </source>
</evidence>
<evidence type="ECO:0000313" key="19">
    <source>
        <dbReference type="Proteomes" id="UP000593562"/>
    </source>
</evidence>
<dbReference type="PROSITE" id="PS50089">
    <property type="entry name" value="ZF_RING_2"/>
    <property type="match status" value="1"/>
</dbReference>
<keyword evidence="12 16" id="KW-0472">Membrane</keyword>
<dbReference type="SUPFAM" id="SSF57850">
    <property type="entry name" value="RING/U-box"/>
    <property type="match status" value="1"/>
</dbReference>
<evidence type="ECO:0000256" key="1">
    <source>
        <dbReference type="ARBA" id="ARBA00000900"/>
    </source>
</evidence>
<dbReference type="SMART" id="SM00184">
    <property type="entry name" value="RING"/>
    <property type="match status" value="1"/>
</dbReference>
<dbReference type="EC" id="2.3.2.27" evidence="4"/>
<dbReference type="InterPro" id="IPR044600">
    <property type="entry name" value="ATL1/ATL16-like"/>
</dbReference>
<evidence type="ECO:0000256" key="6">
    <source>
        <dbReference type="ARBA" id="ARBA00022692"/>
    </source>
</evidence>
<dbReference type="GO" id="GO:0016567">
    <property type="term" value="P:protein ubiquitination"/>
    <property type="evidence" value="ECO:0007669"/>
    <property type="project" value="InterPro"/>
</dbReference>
<name>A0A7J7E1H6_TRIWF</name>
<dbReference type="FunFam" id="3.30.40.10:FF:000187">
    <property type="entry name" value="E3 ubiquitin-protein ligase ATL6"/>
    <property type="match status" value="1"/>
</dbReference>
<evidence type="ECO:0000259" key="17">
    <source>
        <dbReference type="PROSITE" id="PS50089"/>
    </source>
</evidence>
<reference evidence="18 19" key="1">
    <citation type="journal article" date="2020" name="Nat. Commun.">
        <title>Genome of Tripterygium wilfordii and identification of cytochrome P450 involved in triptolide biosynthesis.</title>
        <authorList>
            <person name="Tu L."/>
            <person name="Su P."/>
            <person name="Zhang Z."/>
            <person name="Gao L."/>
            <person name="Wang J."/>
            <person name="Hu T."/>
            <person name="Zhou J."/>
            <person name="Zhang Y."/>
            <person name="Zhao Y."/>
            <person name="Liu Y."/>
            <person name="Song Y."/>
            <person name="Tong Y."/>
            <person name="Lu Y."/>
            <person name="Yang J."/>
            <person name="Xu C."/>
            <person name="Jia M."/>
            <person name="Peters R.J."/>
            <person name="Huang L."/>
            <person name="Gao W."/>
        </authorList>
    </citation>
    <scope>NUCLEOTIDE SEQUENCE [LARGE SCALE GENOMIC DNA]</scope>
    <source>
        <strain evidence="19">cv. XIE 37</strain>
        <tissue evidence="18">Leaf</tissue>
    </source>
</reference>
<evidence type="ECO:0000313" key="18">
    <source>
        <dbReference type="EMBL" id="KAF5752381.1"/>
    </source>
</evidence>
<evidence type="ECO:0000256" key="8">
    <source>
        <dbReference type="ARBA" id="ARBA00022771"/>
    </source>
</evidence>
<comment type="subcellular location">
    <subcellularLocation>
        <location evidence="2">Membrane</location>
        <topology evidence="2">Single-pass membrane protein</topology>
    </subcellularLocation>
</comment>
<keyword evidence="7" id="KW-0479">Metal-binding</keyword>
<dbReference type="InterPro" id="IPR001841">
    <property type="entry name" value="Znf_RING"/>
</dbReference>
<keyword evidence="9" id="KW-0833">Ubl conjugation pathway</keyword>
<dbReference type="InParanoid" id="A0A7J7E1H6"/>
<dbReference type="GO" id="GO:0061630">
    <property type="term" value="F:ubiquitin protein ligase activity"/>
    <property type="evidence" value="ECO:0007669"/>
    <property type="project" value="UniProtKB-EC"/>
</dbReference>
<evidence type="ECO:0000256" key="5">
    <source>
        <dbReference type="ARBA" id="ARBA00022679"/>
    </source>
</evidence>
<dbReference type="Gene3D" id="3.30.40.10">
    <property type="entry name" value="Zinc/RING finger domain, C3HC4 (zinc finger)"/>
    <property type="match status" value="1"/>
</dbReference>
<comment type="similarity">
    <text evidence="13">Belongs to the RING-type zinc finger family. ATL subfamily.</text>
</comment>
<evidence type="ECO:0000256" key="2">
    <source>
        <dbReference type="ARBA" id="ARBA00004167"/>
    </source>
</evidence>
<evidence type="ECO:0000256" key="9">
    <source>
        <dbReference type="ARBA" id="ARBA00022786"/>
    </source>
</evidence>
<keyword evidence="19" id="KW-1185">Reference proteome</keyword>
<dbReference type="CDD" id="cd16461">
    <property type="entry name" value="RING-H2_EL5-like"/>
    <property type="match status" value="1"/>
</dbReference>
<keyword evidence="5" id="KW-0808">Transferase</keyword>
<feature type="compositionally biased region" description="Low complexity" evidence="15">
    <location>
        <begin position="229"/>
        <end position="240"/>
    </location>
</feature>
<dbReference type="InterPro" id="IPR013083">
    <property type="entry name" value="Znf_RING/FYVE/PHD"/>
</dbReference>
<dbReference type="GO" id="GO:0008270">
    <property type="term" value="F:zinc ion binding"/>
    <property type="evidence" value="ECO:0007669"/>
    <property type="project" value="UniProtKB-KW"/>
</dbReference>
<comment type="catalytic activity">
    <reaction evidence="1">
        <text>S-ubiquitinyl-[E2 ubiquitin-conjugating enzyme]-L-cysteine + [acceptor protein]-L-lysine = [E2 ubiquitin-conjugating enzyme]-L-cysteine + N(6)-ubiquitinyl-[acceptor protein]-L-lysine.</text>
        <dbReference type="EC" id="2.3.2.27"/>
    </reaction>
</comment>
<dbReference type="PANTHER" id="PTHR46913:SF1">
    <property type="entry name" value="RING-H2 FINGER PROTEIN ATL16"/>
    <property type="match status" value="1"/>
</dbReference>
<evidence type="ECO:0000256" key="10">
    <source>
        <dbReference type="ARBA" id="ARBA00022833"/>
    </source>
</evidence>
<keyword evidence="6 16" id="KW-0812">Transmembrane</keyword>
<dbReference type="OrthoDB" id="8062037at2759"/>
<evidence type="ECO:0000256" key="11">
    <source>
        <dbReference type="ARBA" id="ARBA00022989"/>
    </source>
</evidence>
<protein>
    <recommendedName>
        <fullName evidence="4">RING-type E3 ubiquitin transferase</fullName>
        <ecNumber evidence="4">2.3.2.27</ecNumber>
    </recommendedName>
</protein>